<dbReference type="NCBIfam" id="TIGR00172">
    <property type="entry name" value="maf"/>
    <property type="match status" value="1"/>
</dbReference>
<proteinExistence type="inferred from homology"/>
<feature type="site" description="Important for substrate specificity" evidence="3">
    <location>
        <position position="10"/>
    </location>
</feature>
<dbReference type="RefSeq" id="WP_091835053.1">
    <property type="nucleotide sequence ID" value="NZ_FNZK01000023.1"/>
</dbReference>
<keyword evidence="5" id="KW-1185">Reference proteome</keyword>
<comment type="catalytic activity">
    <reaction evidence="3">
        <text>UTP + H2O = UMP + diphosphate + H(+)</text>
        <dbReference type="Rhea" id="RHEA:29395"/>
        <dbReference type="ChEBI" id="CHEBI:15377"/>
        <dbReference type="ChEBI" id="CHEBI:15378"/>
        <dbReference type="ChEBI" id="CHEBI:33019"/>
        <dbReference type="ChEBI" id="CHEBI:46398"/>
        <dbReference type="ChEBI" id="CHEBI:57865"/>
        <dbReference type="EC" id="3.6.1.9"/>
    </reaction>
</comment>
<keyword evidence="3" id="KW-0963">Cytoplasm</keyword>
<dbReference type="EC" id="3.6.1.9" evidence="3"/>
<dbReference type="GO" id="GO:0009117">
    <property type="term" value="P:nucleotide metabolic process"/>
    <property type="evidence" value="ECO:0007669"/>
    <property type="project" value="UniProtKB-KW"/>
</dbReference>
<dbReference type="Gene3D" id="3.90.950.10">
    <property type="match status" value="1"/>
</dbReference>
<dbReference type="SUPFAM" id="SSF52972">
    <property type="entry name" value="ITPase-like"/>
    <property type="match status" value="1"/>
</dbReference>
<evidence type="ECO:0000256" key="1">
    <source>
        <dbReference type="ARBA" id="ARBA00001968"/>
    </source>
</evidence>
<dbReference type="CDD" id="cd00555">
    <property type="entry name" value="Maf"/>
    <property type="match status" value="1"/>
</dbReference>
<dbReference type="PIRSF" id="PIRSF006305">
    <property type="entry name" value="Maf"/>
    <property type="match status" value="1"/>
</dbReference>
<dbReference type="GO" id="GO:0036218">
    <property type="term" value="F:dTTP diphosphatase activity"/>
    <property type="evidence" value="ECO:0007669"/>
    <property type="project" value="RHEA"/>
</dbReference>
<comment type="subcellular location">
    <subcellularLocation>
        <location evidence="3">Cytoplasm</location>
    </subcellularLocation>
</comment>
<dbReference type="PANTHER" id="PTHR43213">
    <property type="entry name" value="BIFUNCTIONAL DTTP/UTP PYROPHOSPHATASE/METHYLTRANSFERASE PROTEIN-RELATED"/>
    <property type="match status" value="1"/>
</dbReference>
<comment type="similarity">
    <text evidence="3">Belongs to the Maf family. YhdE subfamily.</text>
</comment>
<dbReference type="GO" id="GO:0005737">
    <property type="term" value="C:cytoplasm"/>
    <property type="evidence" value="ECO:0007669"/>
    <property type="project" value="UniProtKB-SubCell"/>
</dbReference>
<dbReference type="STRING" id="84035.SAMN05660742_12370"/>
<reference evidence="4 5" key="1">
    <citation type="submission" date="2016-10" db="EMBL/GenBank/DDBJ databases">
        <authorList>
            <person name="de Groot N.N."/>
        </authorList>
    </citation>
    <scope>NUCLEOTIDE SEQUENCE [LARGE SCALE GENOMIC DNA]</scope>
    <source>
        <strain evidence="4 5">DSM 2179</strain>
    </source>
</reference>
<accession>A0A1H7CRP8</accession>
<evidence type="ECO:0000313" key="5">
    <source>
        <dbReference type="Proteomes" id="UP000199662"/>
    </source>
</evidence>
<dbReference type="InterPro" id="IPR003697">
    <property type="entry name" value="Maf-like"/>
</dbReference>
<comment type="caution">
    <text evidence="3">Lacks conserved residue(s) required for the propagation of feature annotation.</text>
</comment>
<comment type="cofactor">
    <cofactor evidence="1 3">
        <name>a divalent metal cation</name>
        <dbReference type="ChEBI" id="CHEBI:60240"/>
    </cofactor>
</comment>
<evidence type="ECO:0000313" key="4">
    <source>
        <dbReference type="EMBL" id="SEJ91227.1"/>
    </source>
</evidence>
<comment type="function">
    <text evidence="3">Nucleoside triphosphate pyrophosphatase that hydrolyzes dTTP and UTP. May have a dual role in cell division arrest and in preventing the incorporation of modified nucleotides into cellular nucleic acids.</text>
</comment>
<organism evidence="4 5">
    <name type="scientific">Propionispira arboris</name>
    <dbReference type="NCBI Taxonomy" id="84035"/>
    <lineage>
        <taxon>Bacteria</taxon>
        <taxon>Bacillati</taxon>
        <taxon>Bacillota</taxon>
        <taxon>Negativicutes</taxon>
        <taxon>Selenomonadales</taxon>
        <taxon>Selenomonadaceae</taxon>
        <taxon>Propionispira</taxon>
    </lineage>
</organism>
<dbReference type="PANTHER" id="PTHR43213:SF5">
    <property type="entry name" value="BIFUNCTIONAL DTTP_UTP PYROPHOSPHATASE_METHYLTRANSFERASE PROTEIN-RELATED"/>
    <property type="match status" value="1"/>
</dbReference>
<feature type="site" description="Important for substrate specificity" evidence="3">
    <location>
        <position position="69"/>
    </location>
</feature>
<dbReference type="HAMAP" id="MF_00528">
    <property type="entry name" value="Maf"/>
    <property type="match status" value="1"/>
</dbReference>
<gene>
    <name evidence="4" type="ORF">SAMN05660742_12370</name>
</gene>
<dbReference type="AlphaFoldDB" id="A0A1H7CRP8"/>
<dbReference type="InterPro" id="IPR029001">
    <property type="entry name" value="ITPase-like_fam"/>
</dbReference>
<keyword evidence="2 3" id="KW-0378">Hydrolase</keyword>
<evidence type="ECO:0000256" key="2">
    <source>
        <dbReference type="ARBA" id="ARBA00022801"/>
    </source>
</evidence>
<keyword evidence="3" id="KW-0546">Nucleotide metabolism</keyword>
<evidence type="ECO:0000256" key="3">
    <source>
        <dbReference type="HAMAP-Rule" id="MF_00528"/>
    </source>
</evidence>
<comment type="catalytic activity">
    <reaction evidence="3">
        <text>dTTP + H2O = dTMP + diphosphate + H(+)</text>
        <dbReference type="Rhea" id="RHEA:28534"/>
        <dbReference type="ChEBI" id="CHEBI:15377"/>
        <dbReference type="ChEBI" id="CHEBI:15378"/>
        <dbReference type="ChEBI" id="CHEBI:33019"/>
        <dbReference type="ChEBI" id="CHEBI:37568"/>
        <dbReference type="ChEBI" id="CHEBI:63528"/>
        <dbReference type="EC" id="3.6.1.9"/>
    </reaction>
</comment>
<dbReference type="Pfam" id="PF02545">
    <property type="entry name" value="Maf"/>
    <property type="match status" value="1"/>
</dbReference>
<dbReference type="GO" id="GO:0036221">
    <property type="term" value="F:UTP diphosphatase activity"/>
    <property type="evidence" value="ECO:0007669"/>
    <property type="project" value="RHEA"/>
</dbReference>
<name>A0A1H7CRP8_9FIRM</name>
<sequence>MIILASESPRRQELLKQIGCEFYCVPSAVMENNGEGIPPEQLVINNALAKAKDVVKRENIVLPVVAADTIVSFAGHVYGKPVDQEDAFRILNALIGNTHQVYTGIVLAKGEEIWYDVVKTNVTFCLLTDAEIKDYIATGEPMGKAGAYAIQGYAAAFVKQLEGSYSNVVGLPLYNLLKLAKRAGLDLR</sequence>
<dbReference type="EMBL" id="FNZK01000023">
    <property type="protein sequence ID" value="SEJ91227.1"/>
    <property type="molecule type" value="Genomic_DNA"/>
</dbReference>
<dbReference type="Proteomes" id="UP000199662">
    <property type="component" value="Unassembled WGS sequence"/>
</dbReference>
<feature type="site" description="Important for substrate specificity" evidence="3">
    <location>
        <position position="151"/>
    </location>
</feature>
<protein>
    <recommendedName>
        <fullName evidence="3">dTTP/UTP pyrophosphatase</fullName>
        <shortName evidence="3">dTTPase/UTPase</shortName>
        <ecNumber evidence="3">3.6.1.9</ecNumber>
    </recommendedName>
    <alternativeName>
        <fullName evidence="3">Nucleoside triphosphate pyrophosphatase</fullName>
    </alternativeName>
    <alternativeName>
        <fullName evidence="3">Nucleotide pyrophosphatase</fullName>
        <shortName evidence="3">Nucleotide PPase</shortName>
    </alternativeName>
</protein>
<feature type="active site" description="Proton acceptor" evidence="3">
    <location>
        <position position="68"/>
    </location>
</feature>